<reference evidence="9" key="1">
    <citation type="submission" date="2023-10" db="EMBL/GenBank/DDBJ databases">
        <title>Genome assemblies of two species of porcelain crab, Petrolisthes cinctipes and Petrolisthes manimaculis (Anomura: Porcellanidae).</title>
        <authorList>
            <person name="Angst P."/>
        </authorList>
    </citation>
    <scope>NUCLEOTIDE SEQUENCE</scope>
    <source>
        <strain evidence="9">PB745_01</strain>
        <tissue evidence="9">Gill</tissue>
    </source>
</reference>
<dbReference type="Pfam" id="PF05485">
    <property type="entry name" value="THAP"/>
    <property type="match status" value="1"/>
</dbReference>
<proteinExistence type="predicted"/>
<dbReference type="GO" id="GO:0008270">
    <property type="term" value="F:zinc ion binding"/>
    <property type="evidence" value="ECO:0007669"/>
    <property type="project" value="UniProtKB-KW"/>
</dbReference>
<sequence length="392" mass="44728">MPTCSAYGCTKRHNKGGQKIRLFRFPTDPSRRKEWQQRVNSDNPDKNWIPGASAVLCQDHFEADQFEANRKDGWRKLKQNAVPTIFNGQQVLTKPQRKVLPNPTQHAHRIVTLEVAKEHSYAKYRCVRVETSDVGATEDKEDIPDTRNSTMNNTEQYHTNNFSGESKIGIWDNSEAEQHHNNFTNDSKINVWNSSDDRHINSPQPTDSYTGCMIKEEPPDSLPQNSPKHPPPTAEEDIVVVKEEVPDPSWSSLSKIGDGEETRGNIIANNTPSDIEFDLPLTVEPANPLVDIQKEQMAFLKTKIKALKNQLRRKNSKHRAFYQNIRRLFNPDQIAALTHSTKWDQNNWSSNTMRKAAEMRRICGALGYQLLLDRGYPLPCLMTLQTAKGKTT</sequence>
<evidence type="ECO:0000256" key="3">
    <source>
        <dbReference type="ARBA" id="ARBA00022833"/>
    </source>
</evidence>
<dbReference type="SMART" id="SM00980">
    <property type="entry name" value="THAP"/>
    <property type="match status" value="1"/>
</dbReference>
<protein>
    <recommendedName>
        <fullName evidence="8">THAP-type domain-containing protein</fullName>
    </recommendedName>
</protein>
<evidence type="ECO:0000259" key="8">
    <source>
        <dbReference type="PROSITE" id="PS50950"/>
    </source>
</evidence>
<feature type="domain" description="THAP-type" evidence="8">
    <location>
        <begin position="1"/>
        <end position="86"/>
    </location>
</feature>
<dbReference type="PROSITE" id="PS50950">
    <property type="entry name" value="ZF_THAP"/>
    <property type="match status" value="1"/>
</dbReference>
<dbReference type="Gene3D" id="6.20.210.20">
    <property type="entry name" value="THAP domain"/>
    <property type="match status" value="1"/>
</dbReference>
<feature type="compositionally biased region" description="Polar residues" evidence="7">
    <location>
        <begin position="146"/>
        <end position="159"/>
    </location>
</feature>
<organism evidence="9 10">
    <name type="scientific">Petrolisthes cinctipes</name>
    <name type="common">Flat porcelain crab</name>
    <dbReference type="NCBI Taxonomy" id="88211"/>
    <lineage>
        <taxon>Eukaryota</taxon>
        <taxon>Metazoa</taxon>
        <taxon>Ecdysozoa</taxon>
        <taxon>Arthropoda</taxon>
        <taxon>Crustacea</taxon>
        <taxon>Multicrustacea</taxon>
        <taxon>Malacostraca</taxon>
        <taxon>Eumalacostraca</taxon>
        <taxon>Eucarida</taxon>
        <taxon>Decapoda</taxon>
        <taxon>Pleocyemata</taxon>
        <taxon>Anomura</taxon>
        <taxon>Galatheoidea</taxon>
        <taxon>Porcellanidae</taxon>
        <taxon>Petrolisthes</taxon>
    </lineage>
</organism>
<evidence type="ECO:0000256" key="1">
    <source>
        <dbReference type="ARBA" id="ARBA00022723"/>
    </source>
</evidence>
<evidence type="ECO:0000256" key="4">
    <source>
        <dbReference type="ARBA" id="ARBA00023125"/>
    </source>
</evidence>
<accession>A0AAE1L683</accession>
<keyword evidence="3" id="KW-0862">Zinc</keyword>
<feature type="region of interest" description="Disordered" evidence="7">
    <location>
        <begin position="196"/>
        <end position="234"/>
    </location>
</feature>
<evidence type="ECO:0000313" key="9">
    <source>
        <dbReference type="EMBL" id="KAK3895315.1"/>
    </source>
</evidence>
<keyword evidence="4 5" id="KW-0238">DNA-binding</keyword>
<keyword evidence="2 5" id="KW-0863">Zinc-finger</keyword>
<gene>
    <name evidence="9" type="ORF">Pcinc_000961</name>
</gene>
<keyword evidence="6" id="KW-0175">Coiled coil</keyword>
<evidence type="ECO:0000256" key="5">
    <source>
        <dbReference type="PROSITE-ProRule" id="PRU00309"/>
    </source>
</evidence>
<evidence type="ECO:0000256" key="7">
    <source>
        <dbReference type="SAM" id="MobiDB-lite"/>
    </source>
</evidence>
<keyword evidence="10" id="KW-1185">Reference proteome</keyword>
<dbReference type="PANTHER" id="PTHR46600:SF11">
    <property type="entry name" value="THAP DOMAIN-CONTAINING PROTEIN 10"/>
    <property type="match status" value="1"/>
</dbReference>
<name>A0AAE1L683_PETCI</name>
<dbReference type="InterPro" id="IPR038441">
    <property type="entry name" value="THAP_Znf_sf"/>
</dbReference>
<dbReference type="SUPFAM" id="SSF57716">
    <property type="entry name" value="Glucocorticoid receptor-like (DNA-binding domain)"/>
    <property type="match status" value="1"/>
</dbReference>
<dbReference type="InterPro" id="IPR026516">
    <property type="entry name" value="THAP1/10"/>
</dbReference>
<dbReference type="InterPro" id="IPR006612">
    <property type="entry name" value="THAP_Znf"/>
</dbReference>
<dbReference type="SMART" id="SM00692">
    <property type="entry name" value="DM3"/>
    <property type="match status" value="1"/>
</dbReference>
<comment type="caution">
    <text evidence="9">The sequence shown here is derived from an EMBL/GenBank/DDBJ whole genome shotgun (WGS) entry which is preliminary data.</text>
</comment>
<dbReference type="Proteomes" id="UP001286313">
    <property type="component" value="Unassembled WGS sequence"/>
</dbReference>
<dbReference type="EMBL" id="JAWQEG010000050">
    <property type="protein sequence ID" value="KAK3895315.1"/>
    <property type="molecule type" value="Genomic_DNA"/>
</dbReference>
<dbReference type="GO" id="GO:0043565">
    <property type="term" value="F:sequence-specific DNA binding"/>
    <property type="evidence" value="ECO:0007669"/>
    <property type="project" value="InterPro"/>
</dbReference>
<evidence type="ECO:0000256" key="6">
    <source>
        <dbReference type="SAM" id="Coils"/>
    </source>
</evidence>
<evidence type="ECO:0000256" key="2">
    <source>
        <dbReference type="ARBA" id="ARBA00022771"/>
    </source>
</evidence>
<keyword evidence="1" id="KW-0479">Metal-binding</keyword>
<feature type="region of interest" description="Disordered" evidence="7">
    <location>
        <begin position="137"/>
        <end position="159"/>
    </location>
</feature>
<feature type="coiled-coil region" evidence="6">
    <location>
        <begin position="290"/>
        <end position="317"/>
    </location>
</feature>
<dbReference type="AlphaFoldDB" id="A0AAE1L683"/>
<dbReference type="PANTHER" id="PTHR46600">
    <property type="entry name" value="THAP DOMAIN-CONTAINING"/>
    <property type="match status" value="1"/>
</dbReference>
<evidence type="ECO:0000313" key="10">
    <source>
        <dbReference type="Proteomes" id="UP001286313"/>
    </source>
</evidence>